<feature type="transmembrane region" description="Helical" evidence="4">
    <location>
        <begin position="34"/>
        <end position="53"/>
    </location>
</feature>
<dbReference type="Pfam" id="PF00015">
    <property type="entry name" value="MCPsignal"/>
    <property type="match status" value="1"/>
</dbReference>
<keyword evidence="4" id="KW-0812">Transmembrane</keyword>
<reference evidence="7 8" key="1">
    <citation type="submission" date="2019-07" db="EMBL/GenBank/DDBJ databases">
        <title>Tepidimonas thermarum AA-1 draft genome.</title>
        <authorList>
            <person name="Da Costa M.S."/>
            <person name="Froufe H.J.C."/>
            <person name="Egas C."/>
            <person name="Albuquerque L."/>
        </authorList>
    </citation>
    <scope>NUCLEOTIDE SEQUENCE [LARGE SCALE GENOMIC DNA]</scope>
    <source>
        <strain evidence="7 8">AA-1</strain>
    </source>
</reference>
<dbReference type="InterPro" id="IPR003660">
    <property type="entry name" value="HAMP_dom"/>
</dbReference>
<evidence type="ECO:0000259" key="6">
    <source>
        <dbReference type="PROSITE" id="PS50885"/>
    </source>
</evidence>
<sequence>MQSLVRDGTRGEGVPRWAWPVQALLGRFRLGAKLALVVGVLLALLLVVLGLHVQQRWQETQRARMAERGAGVVLAVGDVIVATQTHRGLTNRWLAGDAASAPEREAAARRWQASVAALDAQLQGQPALDPDRRWSALRDASLALFQVRETDERAHVFEAHSELVQALLALSRQVGEFAGLYLLPHADLWALQDIVVDRVMPLAEDIGVARGMGSGLLAGGVRDEAVVASVLGHLARAEAATAVVADRLRMAQRHGGPALTSWEAAQQRIRVMRALAEQAFAGQASAVTAQAFFAAGTQAIDAVMAFRADVSHVLADGLRQTSQRAMRGLVVASAGAVVLMLAVAYVATALVVVMRVSISEALRVTHATAQGDLTVGIEVQGADELADLLLQIHHMQERLHHVLGRIHEAANVVGDASHEITAANMDLSARTEQQAAAVEQTASTAGAVQQAMQSHLLTAQQVRAMSAEAVRGAQGVGELVAELAHAMRDLDASSKRIGEIVTVIDTIAFQSNILALNAAVEAARAGEAGRGFAVVASEVRALAQRSAQAAGEIRTIVDDNIQRMATGAQRAQQADQAVAGAAARIQAVCEAVDSLAVQTRGDAQRLDQICTAMGQLNEVTQSNAALVEQNAAAVRTLDDQVQRLRAQVNRFKLRLAPV</sequence>
<keyword evidence="4" id="KW-1133">Transmembrane helix</keyword>
<proteinExistence type="inferred from homology"/>
<evidence type="ECO:0000259" key="5">
    <source>
        <dbReference type="PROSITE" id="PS50111"/>
    </source>
</evidence>
<dbReference type="GO" id="GO:0004888">
    <property type="term" value="F:transmembrane signaling receptor activity"/>
    <property type="evidence" value="ECO:0007669"/>
    <property type="project" value="TreeGrafter"/>
</dbReference>
<organism evidence="7 8">
    <name type="scientific">Tepidimonas thermarum</name>
    <dbReference type="NCBI Taxonomy" id="335431"/>
    <lineage>
        <taxon>Bacteria</taxon>
        <taxon>Pseudomonadati</taxon>
        <taxon>Pseudomonadota</taxon>
        <taxon>Betaproteobacteria</taxon>
        <taxon>Burkholderiales</taxon>
        <taxon>Tepidimonas</taxon>
    </lineage>
</organism>
<keyword evidence="3" id="KW-0807">Transducer</keyword>
<feature type="transmembrane region" description="Helical" evidence="4">
    <location>
        <begin position="329"/>
        <end position="354"/>
    </location>
</feature>
<evidence type="ECO:0000313" key="7">
    <source>
        <dbReference type="EMBL" id="TSE27996.1"/>
    </source>
</evidence>
<evidence type="ECO:0000256" key="2">
    <source>
        <dbReference type="ARBA" id="ARBA00029447"/>
    </source>
</evidence>
<dbReference type="Gene3D" id="1.10.287.950">
    <property type="entry name" value="Methyl-accepting chemotaxis protein"/>
    <property type="match status" value="1"/>
</dbReference>
<keyword evidence="8" id="KW-1185">Reference proteome</keyword>
<dbReference type="GO" id="GO:0005886">
    <property type="term" value="C:plasma membrane"/>
    <property type="evidence" value="ECO:0007669"/>
    <property type="project" value="TreeGrafter"/>
</dbReference>
<keyword evidence="1" id="KW-0145">Chemotaxis</keyword>
<comment type="caution">
    <text evidence="7">The sequence shown here is derived from an EMBL/GenBank/DDBJ whole genome shotgun (WGS) entry which is preliminary data.</text>
</comment>
<dbReference type="RefSeq" id="WP_185975092.1">
    <property type="nucleotide sequence ID" value="NZ_VJOL01000072.1"/>
</dbReference>
<evidence type="ECO:0000256" key="3">
    <source>
        <dbReference type="PROSITE-ProRule" id="PRU00284"/>
    </source>
</evidence>
<dbReference type="GO" id="GO:0007165">
    <property type="term" value="P:signal transduction"/>
    <property type="evidence" value="ECO:0007669"/>
    <property type="project" value="UniProtKB-KW"/>
</dbReference>
<protein>
    <submittedName>
        <fullName evidence="7">Methyl-accepting chemotaxis protein I</fullName>
    </submittedName>
</protein>
<dbReference type="GO" id="GO:0006935">
    <property type="term" value="P:chemotaxis"/>
    <property type="evidence" value="ECO:0007669"/>
    <property type="project" value="UniProtKB-KW"/>
</dbReference>
<comment type="similarity">
    <text evidence="2">Belongs to the methyl-accepting chemotaxis (MCP) protein family.</text>
</comment>
<dbReference type="PANTHER" id="PTHR43531">
    <property type="entry name" value="PROTEIN ICFG"/>
    <property type="match status" value="1"/>
</dbReference>
<evidence type="ECO:0000256" key="1">
    <source>
        <dbReference type="ARBA" id="ARBA00022500"/>
    </source>
</evidence>
<dbReference type="InterPro" id="IPR004089">
    <property type="entry name" value="MCPsignal_dom"/>
</dbReference>
<dbReference type="PROSITE" id="PS50885">
    <property type="entry name" value="HAMP"/>
    <property type="match status" value="1"/>
</dbReference>
<evidence type="ECO:0000313" key="8">
    <source>
        <dbReference type="Proteomes" id="UP000318542"/>
    </source>
</evidence>
<dbReference type="SMART" id="SM00283">
    <property type="entry name" value="MA"/>
    <property type="match status" value="1"/>
</dbReference>
<dbReference type="InterPro" id="IPR051310">
    <property type="entry name" value="MCP_chemotaxis"/>
</dbReference>
<feature type="domain" description="HAMP" evidence="6">
    <location>
        <begin position="358"/>
        <end position="404"/>
    </location>
</feature>
<dbReference type="CDD" id="cd06225">
    <property type="entry name" value="HAMP"/>
    <property type="match status" value="1"/>
</dbReference>
<dbReference type="PROSITE" id="PS50111">
    <property type="entry name" value="CHEMOTAXIS_TRANSDUC_2"/>
    <property type="match status" value="1"/>
</dbReference>
<gene>
    <name evidence="7" type="primary">tsr_8</name>
    <name evidence="7" type="ORF">Tther_02444</name>
</gene>
<keyword evidence="4" id="KW-0472">Membrane</keyword>
<feature type="domain" description="Methyl-accepting transducer" evidence="5">
    <location>
        <begin position="409"/>
        <end position="638"/>
    </location>
</feature>
<dbReference type="AlphaFoldDB" id="A0A554WWP4"/>
<dbReference type="Proteomes" id="UP000318542">
    <property type="component" value="Unassembled WGS sequence"/>
</dbReference>
<dbReference type="PANTHER" id="PTHR43531:SF11">
    <property type="entry name" value="METHYL-ACCEPTING CHEMOTAXIS PROTEIN 3"/>
    <property type="match status" value="1"/>
</dbReference>
<dbReference type="EMBL" id="VJOL01000072">
    <property type="protein sequence ID" value="TSE27996.1"/>
    <property type="molecule type" value="Genomic_DNA"/>
</dbReference>
<dbReference type="SUPFAM" id="SSF58104">
    <property type="entry name" value="Methyl-accepting chemotaxis protein (MCP) signaling domain"/>
    <property type="match status" value="1"/>
</dbReference>
<accession>A0A554WWP4</accession>
<evidence type="ECO:0000256" key="4">
    <source>
        <dbReference type="SAM" id="Phobius"/>
    </source>
</evidence>
<name>A0A554WWP4_9BURK</name>